<feature type="domain" description="EamA" evidence="2">
    <location>
        <begin position="14"/>
        <end position="137"/>
    </location>
</feature>
<reference evidence="4" key="1">
    <citation type="submission" date="2016-10" db="EMBL/GenBank/DDBJ databases">
        <authorList>
            <person name="Varghese N."/>
            <person name="Submissions S."/>
        </authorList>
    </citation>
    <scope>NUCLEOTIDE SEQUENCE [LARGE SCALE GENOMIC DNA]</scope>
    <source>
        <strain evidence="4">DSM 17934</strain>
    </source>
</reference>
<keyword evidence="1" id="KW-1133">Transmembrane helix</keyword>
<dbReference type="InterPro" id="IPR037185">
    <property type="entry name" value="EmrE-like"/>
</dbReference>
<feature type="transmembrane region" description="Helical" evidence="1">
    <location>
        <begin position="188"/>
        <end position="211"/>
    </location>
</feature>
<dbReference type="STRING" id="402734.SAMN05660918_0738"/>
<accession>A0A1H6R4U1</accession>
<feature type="transmembrane region" description="Helical" evidence="1">
    <location>
        <begin position="89"/>
        <end position="109"/>
    </location>
</feature>
<feature type="domain" description="EamA" evidence="2">
    <location>
        <begin position="158"/>
        <end position="296"/>
    </location>
</feature>
<evidence type="ECO:0000256" key="1">
    <source>
        <dbReference type="SAM" id="Phobius"/>
    </source>
</evidence>
<dbReference type="Proteomes" id="UP000199702">
    <property type="component" value="Unassembled WGS sequence"/>
</dbReference>
<organism evidence="3 4">
    <name type="scientific">Flavobacterium terrigena</name>
    <dbReference type="NCBI Taxonomy" id="402734"/>
    <lineage>
        <taxon>Bacteria</taxon>
        <taxon>Pseudomonadati</taxon>
        <taxon>Bacteroidota</taxon>
        <taxon>Flavobacteriia</taxon>
        <taxon>Flavobacteriales</taxon>
        <taxon>Flavobacteriaceae</taxon>
        <taxon>Flavobacterium</taxon>
    </lineage>
</organism>
<dbReference type="SUPFAM" id="SSF103481">
    <property type="entry name" value="Multidrug resistance efflux transporter EmrE"/>
    <property type="match status" value="2"/>
</dbReference>
<keyword evidence="1" id="KW-0812">Transmembrane</keyword>
<keyword evidence="4" id="KW-1185">Reference proteome</keyword>
<dbReference type="RefSeq" id="WP_091308108.1">
    <property type="nucleotide sequence ID" value="NZ_CBCSJU010000001.1"/>
</dbReference>
<evidence type="ECO:0000313" key="3">
    <source>
        <dbReference type="EMBL" id="SEI46790.1"/>
    </source>
</evidence>
<dbReference type="GO" id="GO:0016020">
    <property type="term" value="C:membrane"/>
    <property type="evidence" value="ECO:0007669"/>
    <property type="project" value="InterPro"/>
</dbReference>
<feature type="transmembrane region" description="Helical" evidence="1">
    <location>
        <begin position="12"/>
        <end position="31"/>
    </location>
</feature>
<feature type="transmembrane region" description="Helical" evidence="1">
    <location>
        <begin position="278"/>
        <end position="299"/>
    </location>
</feature>
<feature type="transmembrane region" description="Helical" evidence="1">
    <location>
        <begin position="251"/>
        <end position="272"/>
    </location>
</feature>
<keyword evidence="1" id="KW-0472">Membrane</keyword>
<dbReference type="PANTHER" id="PTHR22911">
    <property type="entry name" value="ACYL-MALONYL CONDENSING ENZYME-RELATED"/>
    <property type="match status" value="1"/>
</dbReference>
<evidence type="ECO:0000313" key="4">
    <source>
        <dbReference type="Proteomes" id="UP000199702"/>
    </source>
</evidence>
<dbReference type="PANTHER" id="PTHR22911:SF79">
    <property type="entry name" value="MOBA-LIKE NTP TRANSFERASE DOMAIN-CONTAINING PROTEIN"/>
    <property type="match status" value="1"/>
</dbReference>
<dbReference type="InterPro" id="IPR000620">
    <property type="entry name" value="EamA_dom"/>
</dbReference>
<gene>
    <name evidence="3" type="ORF">SAMN05660918_0738</name>
</gene>
<dbReference type="EMBL" id="FNYA01000001">
    <property type="protein sequence ID" value="SEI46790.1"/>
    <property type="molecule type" value="Genomic_DNA"/>
</dbReference>
<proteinExistence type="predicted"/>
<feature type="transmembrane region" description="Helical" evidence="1">
    <location>
        <begin position="66"/>
        <end position="83"/>
    </location>
</feature>
<evidence type="ECO:0000259" key="2">
    <source>
        <dbReference type="Pfam" id="PF00892"/>
    </source>
</evidence>
<dbReference type="OrthoDB" id="9150437at2"/>
<dbReference type="Pfam" id="PF00892">
    <property type="entry name" value="EamA"/>
    <property type="match status" value="2"/>
</dbReference>
<feature type="transmembrane region" description="Helical" evidence="1">
    <location>
        <begin position="118"/>
        <end position="137"/>
    </location>
</feature>
<sequence length="306" mass="34446">MPDVKLKHNLHLHLIVFIWGFTAILGKLISLDALPLVWWRMSLAVLLIFGYILYKKTSFKLSKKDIVLLLISGLVIALHWITFFKAIKVSNISITLACLSTGAFFTSILEPIFYNRKIVWYEIVFGLVVLIGLYFVVESSEPNFIQKSFSENMSGTMQGVLLALTSAFLSASFSIINGKFAQRLDATIVSFYELLGGILFLSIFLLFSGQFTMEFFTITAEDLMWLFILASICTAYAFIASVAVMKFISPYTVMLTINLEPVYGIALAVLIFEKNEQMSFSFYIGAAIILITVILNGLIRNHKKND</sequence>
<protein>
    <submittedName>
        <fullName evidence="3">EamA-like transporter family protein</fullName>
    </submittedName>
</protein>
<dbReference type="AlphaFoldDB" id="A0A1H6R4U1"/>
<name>A0A1H6R4U1_9FLAO</name>
<feature type="transmembrane region" description="Helical" evidence="1">
    <location>
        <begin position="157"/>
        <end position="176"/>
    </location>
</feature>
<feature type="transmembrane region" description="Helical" evidence="1">
    <location>
        <begin position="223"/>
        <end position="244"/>
    </location>
</feature>
<feature type="transmembrane region" description="Helical" evidence="1">
    <location>
        <begin position="37"/>
        <end position="54"/>
    </location>
</feature>